<sequence>MPNPSPNEGDSSSKAKNTSAINTKTLQKIPSDSQSKVSGVGSVEQLINQIIDFDFDPSISEALVSPLQELTKIFINKSRDIKAGVRDSFVEKVISPLIQLFQERETTHLASIFDLKSHHVDASERQYKAKIRESESTI</sequence>
<organism evidence="2 3">
    <name type="scientific">Araneus ventricosus</name>
    <name type="common">Orbweaver spider</name>
    <name type="synonym">Epeira ventricosa</name>
    <dbReference type="NCBI Taxonomy" id="182803"/>
    <lineage>
        <taxon>Eukaryota</taxon>
        <taxon>Metazoa</taxon>
        <taxon>Ecdysozoa</taxon>
        <taxon>Arthropoda</taxon>
        <taxon>Chelicerata</taxon>
        <taxon>Arachnida</taxon>
        <taxon>Araneae</taxon>
        <taxon>Araneomorphae</taxon>
        <taxon>Entelegynae</taxon>
        <taxon>Araneoidea</taxon>
        <taxon>Araneidae</taxon>
        <taxon>Araneus</taxon>
    </lineage>
</organism>
<comment type="caution">
    <text evidence="2">The sequence shown here is derived from an EMBL/GenBank/DDBJ whole genome shotgun (WGS) entry which is preliminary data.</text>
</comment>
<reference evidence="2 3" key="1">
    <citation type="journal article" date="2019" name="Sci. Rep.">
        <title>Orb-weaving spider Araneus ventricosus genome elucidates the spidroin gene catalogue.</title>
        <authorList>
            <person name="Kono N."/>
            <person name="Nakamura H."/>
            <person name="Ohtoshi R."/>
            <person name="Moran D.A.P."/>
            <person name="Shinohara A."/>
            <person name="Yoshida Y."/>
            <person name="Fujiwara M."/>
            <person name="Mori M."/>
            <person name="Tomita M."/>
            <person name="Arakawa K."/>
        </authorList>
    </citation>
    <scope>NUCLEOTIDE SEQUENCE [LARGE SCALE GENOMIC DNA]</scope>
</reference>
<proteinExistence type="predicted"/>
<accession>A0A4Y2MRC8</accession>
<name>A0A4Y2MRC8_ARAVE</name>
<evidence type="ECO:0000313" key="3">
    <source>
        <dbReference type="Proteomes" id="UP000499080"/>
    </source>
</evidence>
<evidence type="ECO:0000313" key="2">
    <source>
        <dbReference type="EMBL" id="GBN29253.1"/>
    </source>
</evidence>
<protein>
    <submittedName>
        <fullName evidence="2">Uncharacterized protein</fullName>
    </submittedName>
</protein>
<evidence type="ECO:0000256" key="1">
    <source>
        <dbReference type="SAM" id="MobiDB-lite"/>
    </source>
</evidence>
<feature type="region of interest" description="Disordered" evidence="1">
    <location>
        <begin position="1"/>
        <end position="36"/>
    </location>
</feature>
<dbReference type="Proteomes" id="UP000499080">
    <property type="component" value="Unassembled WGS sequence"/>
</dbReference>
<keyword evidence="3" id="KW-1185">Reference proteome</keyword>
<gene>
    <name evidence="2" type="ORF">AVEN_267240_1</name>
</gene>
<dbReference type="AlphaFoldDB" id="A0A4Y2MRC8"/>
<dbReference type="EMBL" id="BGPR01007754">
    <property type="protein sequence ID" value="GBN29253.1"/>
    <property type="molecule type" value="Genomic_DNA"/>
</dbReference>